<dbReference type="Gene3D" id="3.40.50.11180">
    <property type="match status" value="1"/>
</dbReference>
<evidence type="ECO:0000256" key="7">
    <source>
        <dbReference type="ARBA" id="ARBA00022840"/>
    </source>
</evidence>
<keyword evidence="9 13" id="KW-0234">DNA repair</keyword>
<proteinExistence type="inferred from homology"/>
<keyword evidence="4 13" id="KW-0227">DNA damage</keyword>
<dbReference type="GO" id="GO:0003684">
    <property type="term" value="F:damaged DNA binding"/>
    <property type="evidence" value="ECO:0007669"/>
    <property type="project" value="InterPro"/>
</dbReference>
<dbReference type="Pfam" id="PF00270">
    <property type="entry name" value="DEAD"/>
    <property type="match status" value="1"/>
</dbReference>
<dbReference type="GO" id="GO:0006355">
    <property type="term" value="P:regulation of DNA-templated transcription"/>
    <property type="evidence" value="ECO:0007669"/>
    <property type="project" value="UniProtKB-UniRule"/>
</dbReference>
<dbReference type="InterPro" id="IPR027417">
    <property type="entry name" value="P-loop_NTPase"/>
</dbReference>
<organism evidence="17 18">
    <name type="scientific">Steroidobacter agaridevorans</name>
    <dbReference type="NCBI Taxonomy" id="2695856"/>
    <lineage>
        <taxon>Bacteria</taxon>
        <taxon>Pseudomonadati</taxon>
        <taxon>Pseudomonadota</taxon>
        <taxon>Gammaproteobacteria</taxon>
        <taxon>Steroidobacterales</taxon>
        <taxon>Steroidobacteraceae</taxon>
        <taxon>Steroidobacter</taxon>
    </lineage>
</organism>
<dbReference type="NCBIfam" id="NF007966">
    <property type="entry name" value="PRK10689.1"/>
    <property type="match status" value="1"/>
</dbReference>
<dbReference type="SMART" id="SM00487">
    <property type="entry name" value="DEXDc"/>
    <property type="match status" value="1"/>
</dbReference>
<feature type="domain" description="Helicase ATP-binding" evidence="15">
    <location>
        <begin position="621"/>
        <end position="782"/>
    </location>
</feature>
<comment type="function">
    <text evidence="13">Couples transcription and DNA repair by recognizing RNA polymerase (RNAP) stalled at DNA lesions. Mediates ATP-dependent release of RNAP and its truncated transcript from the DNA, and recruitment of nucleotide excision repair machinery to the damaged site.</text>
</comment>
<dbReference type="Pfam" id="PF21132">
    <property type="entry name" value="MFD_D3"/>
    <property type="match status" value="1"/>
</dbReference>
<evidence type="ECO:0000256" key="2">
    <source>
        <dbReference type="ARBA" id="ARBA00022490"/>
    </source>
</evidence>
<evidence type="ECO:0000256" key="11">
    <source>
        <dbReference type="ARBA" id="ARBA00061399"/>
    </source>
</evidence>
<accession>A0A829YDQ8</accession>
<evidence type="ECO:0000256" key="9">
    <source>
        <dbReference type="ARBA" id="ARBA00023204"/>
    </source>
</evidence>
<dbReference type="Gene3D" id="3.30.2060.10">
    <property type="entry name" value="Penicillin-binding protein 1b domain"/>
    <property type="match status" value="1"/>
</dbReference>
<dbReference type="InterPro" id="IPR014001">
    <property type="entry name" value="Helicase_ATP-bd"/>
</dbReference>
<dbReference type="GO" id="GO:0000716">
    <property type="term" value="P:transcription-coupled nucleotide-excision repair, DNA damage recognition"/>
    <property type="evidence" value="ECO:0007669"/>
    <property type="project" value="UniProtKB-UniRule"/>
</dbReference>
<reference evidence="18" key="1">
    <citation type="submission" date="2020-01" db="EMBL/GenBank/DDBJ databases">
        <title>'Steroidobacter agaridevorans' sp. nov., agar-degrading bacteria isolated from rhizosphere soils.</title>
        <authorList>
            <person name="Ikenaga M."/>
            <person name="Kataoka M."/>
            <person name="Murouchi A."/>
            <person name="Katsuragi S."/>
            <person name="Sakai M."/>
        </authorList>
    </citation>
    <scope>NUCLEOTIDE SEQUENCE [LARGE SCALE GENOMIC DNA]</scope>
    <source>
        <strain evidence="18">YU21-B</strain>
    </source>
</reference>
<keyword evidence="18" id="KW-1185">Reference proteome</keyword>
<dbReference type="Gene3D" id="3.40.50.11140">
    <property type="match status" value="1"/>
</dbReference>
<name>A0A829YDQ8_9GAMM</name>
<dbReference type="PROSITE" id="PS51194">
    <property type="entry name" value="HELICASE_CTER"/>
    <property type="match status" value="1"/>
</dbReference>
<dbReference type="InterPro" id="IPR048635">
    <property type="entry name" value="MFD_D3"/>
</dbReference>
<dbReference type="GO" id="GO:0003678">
    <property type="term" value="F:DNA helicase activity"/>
    <property type="evidence" value="ECO:0007669"/>
    <property type="project" value="TreeGrafter"/>
</dbReference>
<dbReference type="SUPFAM" id="SSF52540">
    <property type="entry name" value="P-loop containing nucleoside triphosphate hydrolases"/>
    <property type="match status" value="4"/>
</dbReference>
<keyword evidence="2 13" id="KW-0963">Cytoplasm</keyword>
<dbReference type="Gene3D" id="2.40.10.170">
    <property type="match status" value="1"/>
</dbReference>
<evidence type="ECO:0000259" key="16">
    <source>
        <dbReference type="PROSITE" id="PS51194"/>
    </source>
</evidence>
<protein>
    <recommendedName>
        <fullName evidence="12 13">Transcription-repair-coupling factor</fullName>
        <shortName evidence="13">TRCF</shortName>
        <ecNumber evidence="13">3.6.4.-</ecNumber>
    </recommendedName>
</protein>
<dbReference type="Pfam" id="PF03461">
    <property type="entry name" value="TRCF"/>
    <property type="match status" value="1"/>
</dbReference>
<feature type="region of interest" description="Disordered" evidence="14">
    <location>
        <begin position="1157"/>
        <end position="1202"/>
    </location>
</feature>
<dbReference type="SMART" id="SM00982">
    <property type="entry name" value="TRCF"/>
    <property type="match status" value="1"/>
</dbReference>
<keyword evidence="7 13" id="KW-0067">ATP-binding</keyword>
<dbReference type="SMART" id="SM01058">
    <property type="entry name" value="CarD_TRCF"/>
    <property type="match status" value="1"/>
</dbReference>
<dbReference type="Proteomes" id="UP000445000">
    <property type="component" value="Unassembled WGS sequence"/>
</dbReference>
<evidence type="ECO:0000256" key="1">
    <source>
        <dbReference type="ARBA" id="ARBA00004496"/>
    </source>
</evidence>
<feature type="compositionally biased region" description="Pro residues" evidence="14">
    <location>
        <begin position="1176"/>
        <end position="1186"/>
    </location>
</feature>
<dbReference type="FunFam" id="3.40.50.300:FF:000300">
    <property type="entry name" value="Transcription-repair-coupling factor"/>
    <property type="match status" value="1"/>
</dbReference>
<feature type="domain" description="Helicase C-terminal" evidence="16">
    <location>
        <begin position="803"/>
        <end position="957"/>
    </location>
</feature>
<dbReference type="GO" id="GO:0005737">
    <property type="term" value="C:cytoplasm"/>
    <property type="evidence" value="ECO:0007669"/>
    <property type="project" value="UniProtKB-SubCell"/>
</dbReference>
<dbReference type="AlphaFoldDB" id="A0A829YDQ8"/>
<dbReference type="InterPro" id="IPR001650">
    <property type="entry name" value="Helicase_C-like"/>
</dbReference>
<evidence type="ECO:0000256" key="5">
    <source>
        <dbReference type="ARBA" id="ARBA00022801"/>
    </source>
</evidence>
<gene>
    <name evidence="13 17" type="primary">mfd</name>
    <name evidence="17" type="ORF">GCM10011487_28120</name>
</gene>
<dbReference type="InterPro" id="IPR004576">
    <property type="entry name" value="Mfd"/>
</dbReference>
<dbReference type="GO" id="GO:0016787">
    <property type="term" value="F:hydrolase activity"/>
    <property type="evidence" value="ECO:0007669"/>
    <property type="project" value="UniProtKB-KW"/>
</dbReference>
<evidence type="ECO:0000259" key="15">
    <source>
        <dbReference type="PROSITE" id="PS51192"/>
    </source>
</evidence>
<evidence type="ECO:0000256" key="8">
    <source>
        <dbReference type="ARBA" id="ARBA00023125"/>
    </source>
</evidence>
<dbReference type="PANTHER" id="PTHR47964">
    <property type="entry name" value="ATP-DEPENDENT DNA HELICASE HOMOLOG RECG, CHLOROPLASTIC"/>
    <property type="match status" value="1"/>
</dbReference>
<evidence type="ECO:0000256" key="3">
    <source>
        <dbReference type="ARBA" id="ARBA00022741"/>
    </source>
</evidence>
<dbReference type="RefSeq" id="WP_202626750.1">
    <property type="nucleotide sequence ID" value="NZ_BLJN01000002.1"/>
</dbReference>
<dbReference type="InterPro" id="IPR037235">
    <property type="entry name" value="TRCF-like_C_D7"/>
</dbReference>
<dbReference type="EMBL" id="BLJN01000002">
    <property type="protein sequence ID" value="GFE80812.1"/>
    <property type="molecule type" value="Genomic_DNA"/>
</dbReference>
<evidence type="ECO:0000256" key="13">
    <source>
        <dbReference type="HAMAP-Rule" id="MF_00969"/>
    </source>
</evidence>
<dbReference type="Pfam" id="PF02559">
    <property type="entry name" value="CarD_TRCF_RID"/>
    <property type="match status" value="1"/>
</dbReference>
<evidence type="ECO:0000313" key="18">
    <source>
        <dbReference type="Proteomes" id="UP000445000"/>
    </source>
</evidence>
<dbReference type="InterPro" id="IPR003711">
    <property type="entry name" value="CarD-like/TRCF_RID"/>
</dbReference>
<evidence type="ECO:0000256" key="14">
    <source>
        <dbReference type="SAM" id="MobiDB-lite"/>
    </source>
</evidence>
<dbReference type="InterPro" id="IPR011545">
    <property type="entry name" value="DEAD/DEAH_box_helicase_dom"/>
</dbReference>
<keyword evidence="6" id="KW-0347">Helicase</keyword>
<comment type="subcellular location">
    <subcellularLocation>
        <location evidence="1 13">Cytoplasm</location>
    </subcellularLocation>
</comment>
<dbReference type="SMART" id="SM00490">
    <property type="entry name" value="HELICc"/>
    <property type="match status" value="1"/>
</dbReference>
<dbReference type="InterPro" id="IPR047112">
    <property type="entry name" value="RecG/Mfd"/>
</dbReference>
<dbReference type="InterPro" id="IPR036101">
    <property type="entry name" value="CarD-like/TRCF_RID_sf"/>
</dbReference>
<dbReference type="InterPro" id="IPR041471">
    <property type="entry name" value="UvrB_inter"/>
</dbReference>
<comment type="similarity">
    <text evidence="10 13">In the N-terminal section; belongs to the UvrB family.</text>
</comment>
<dbReference type="CDD" id="cd17991">
    <property type="entry name" value="DEXHc_TRCF"/>
    <property type="match status" value="1"/>
</dbReference>
<evidence type="ECO:0000256" key="12">
    <source>
        <dbReference type="ARBA" id="ARBA00070128"/>
    </source>
</evidence>
<evidence type="ECO:0000256" key="4">
    <source>
        <dbReference type="ARBA" id="ARBA00022763"/>
    </source>
</evidence>
<dbReference type="EC" id="3.6.4.-" evidence="13"/>
<dbReference type="PROSITE" id="PS51192">
    <property type="entry name" value="HELICASE_ATP_BIND_1"/>
    <property type="match status" value="1"/>
</dbReference>
<evidence type="ECO:0000256" key="10">
    <source>
        <dbReference type="ARBA" id="ARBA00061104"/>
    </source>
</evidence>
<dbReference type="InterPro" id="IPR005118">
    <property type="entry name" value="TRCF_C"/>
</dbReference>
<keyword evidence="3 13" id="KW-0547">Nucleotide-binding</keyword>
<dbReference type="FunFam" id="3.40.50.300:FF:000546">
    <property type="entry name" value="Transcription-repair-coupling factor"/>
    <property type="match status" value="1"/>
</dbReference>
<dbReference type="GO" id="GO:0005524">
    <property type="term" value="F:ATP binding"/>
    <property type="evidence" value="ECO:0007669"/>
    <property type="project" value="UniProtKB-UniRule"/>
</dbReference>
<dbReference type="Gene3D" id="3.90.1150.50">
    <property type="entry name" value="Transcription-repair-coupling factor, D7 domain"/>
    <property type="match status" value="1"/>
</dbReference>
<dbReference type="Pfam" id="PF00271">
    <property type="entry name" value="Helicase_C"/>
    <property type="match status" value="1"/>
</dbReference>
<dbReference type="HAMAP" id="MF_00969">
    <property type="entry name" value="TRCF"/>
    <property type="match status" value="1"/>
</dbReference>
<dbReference type="PANTHER" id="PTHR47964:SF1">
    <property type="entry name" value="ATP-DEPENDENT DNA HELICASE HOMOLOG RECG, CHLOROPLASTIC"/>
    <property type="match status" value="1"/>
</dbReference>
<keyword evidence="5 13" id="KW-0378">Hydrolase</keyword>
<dbReference type="SUPFAM" id="SSF143517">
    <property type="entry name" value="TRCF domain-like"/>
    <property type="match status" value="1"/>
</dbReference>
<dbReference type="Gene3D" id="3.40.50.300">
    <property type="entry name" value="P-loop containing nucleotide triphosphate hydrolases"/>
    <property type="match status" value="2"/>
</dbReference>
<sequence>MTDSDRPILPSRTQLQVRWGQLYGSATALWLAEAARKSSQPMLVVAHDARAASRIEDELRFFCEPGTPIETFAGWETLPYDLFSPHPDIVSQRLRLLSTLPRLTQGIVIVDLETMLQRLPPQAYIDAHAFDLRAGETFDVAAFRDRLAGAGYVSSSQVMAPGEFAVRGSIVDLYPMGSDSPYRLDMFDDEVESIRKFDPETQRSGDKVPALRLLPAREFPLTAEGIQNFKRRFRNRFPGDLTRMSIYRDIAEGAPPPGIEYYLPLFFDKTATLLDYLPQNTIIAVEREIESMATQAFTEVENRYEQRGHDVDRPILLPREVFMPVAEFMQRMTSYRRIELSRVELDPLTQTLPYQNFSTRVPPSLRVDQRSEEPARELVNFVSAFQGRVLLAAESAGRREMLIDLLSKSHLKPQLVESWSAFEASKDRLAITVSPISTGLQLDDPPLALIAEEQLFGERARQERRRRRPERDPEKIIRDLTDLHPGSPVVHEEYGVGRFVGLATLDVGGLTSEFLVLEYAEGDKLYVPVQALDLVSRYTGAPAEHAPLHKLGGDAWEKARKKAAQRIRDTAAELLDLYSRRAARQGEQLLAPEDDLRAFEAAFKFEETPDQAAAIRSVVDDLGSGRPMDRVVCGDVGFGKTEVALRAAFVAVQAGKQVVVLVPTTLLAQQHYQTFADRFADWPVRVESLSRFRTTKEVNQVMETLESGQTDIVVGTHRLLQSGVKFARLGLLIIDEEHRFGVKDKEKLKQLRAEVDVLTLTATPIPRTLNMAMGGLRELSLITTPPVSRLSIKTFVSQWDTATIREACLREIRRGGQIYFLHNSVDTIEKTARTLAELVPEARIAVGHGQMRERELEQVMLDFYHQRSNLLVCTTIVESGIDVPSANTIIIDRADKLGLAQLHQLRGRVGRSHHQAYAYLMTPPRNLMTADAVKRLEAIESLEDLGAGFTLATHDLEIRGAGELLGEEQSGQIQEIGYALYMEMLERAVNALKSGKVPQLDQPMHQGPEVDLHAPSLLPDEYLPDVHLRLVLYKRIAAAKTNEELRELQVEMIDRFGLLPPPAKNLFRIAEFKQAARNLGLRKIDIGPGGGSVTFESDTKVEPGTLIRYVQRNSRTHRLEGGNKLKFTLNMEQEELRFTQAEQLLAELGKATPTAAELAAEKAREKTIAAAATKVNPPPKAPPPKPTVSYKPGSSKPQRFKR</sequence>
<comment type="similarity">
    <text evidence="11 13">In the C-terminal section; belongs to the helicase family. RecG subfamily.</text>
</comment>
<evidence type="ECO:0000313" key="17">
    <source>
        <dbReference type="EMBL" id="GFE80812.1"/>
    </source>
</evidence>
<dbReference type="NCBIfam" id="TIGR00580">
    <property type="entry name" value="mfd"/>
    <property type="match status" value="1"/>
</dbReference>
<dbReference type="SUPFAM" id="SSF141259">
    <property type="entry name" value="CarD-like"/>
    <property type="match status" value="1"/>
</dbReference>
<keyword evidence="8 13" id="KW-0238">DNA-binding</keyword>
<comment type="caution">
    <text evidence="17">The sequence shown here is derived from an EMBL/GenBank/DDBJ whole genome shotgun (WGS) entry which is preliminary data.</text>
</comment>
<evidence type="ECO:0000256" key="6">
    <source>
        <dbReference type="ARBA" id="ARBA00022806"/>
    </source>
</evidence>
<dbReference type="Pfam" id="PF17757">
    <property type="entry name" value="UvrB_inter"/>
    <property type="match status" value="1"/>
</dbReference>